<dbReference type="EMBL" id="PQXL01000073">
    <property type="protein sequence ID" value="THV52633.1"/>
    <property type="molecule type" value="Genomic_DNA"/>
</dbReference>
<dbReference type="AlphaFoldDB" id="A0A4S8R445"/>
<reference evidence="1 2" key="1">
    <citation type="submission" date="2017-12" db="EMBL/GenBank/DDBJ databases">
        <title>Comparative genomics of Botrytis spp.</title>
        <authorList>
            <person name="Valero-Jimenez C.A."/>
            <person name="Tapia P."/>
            <person name="Veloso J."/>
            <person name="Silva-Moreno E."/>
            <person name="Staats M."/>
            <person name="Valdes J.H."/>
            <person name="Van Kan J.A.L."/>
        </authorList>
    </citation>
    <scope>NUCLEOTIDE SEQUENCE [LARGE SCALE GENOMIC DNA]</scope>
    <source>
        <strain evidence="1 2">MUCL435</strain>
    </source>
</reference>
<evidence type="ECO:0000313" key="1">
    <source>
        <dbReference type="EMBL" id="THV52633.1"/>
    </source>
</evidence>
<gene>
    <name evidence="1" type="ORF">BGAL_0073g00070</name>
</gene>
<protein>
    <submittedName>
        <fullName evidence="1">Uncharacterized protein</fullName>
    </submittedName>
</protein>
<keyword evidence="2" id="KW-1185">Reference proteome</keyword>
<organism evidence="1 2">
    <name type="scientific">Botrytis galanthina</name>
    <dbReference type="NCBI Taxonomy" id="278940"/>
    <lineage>
        <taxon>Eukaryota</taxon>
        <taxon>Fungi</taxon>
        <taxon>Dikarya</taxon>
        <taxon>Ascomycota</taxon>
        <taxon>Pezizomycotina</taxon>
        <taxon>Leotiomycetes</taxon>
        <taxon>Helotiales</taxon>
        <taxon>Sclerotiniaceae</taxon>
        <taxon>Botrytis</taxon>
    </lineage>
</organism>
<sequence length="305" mass="33834">MPCKHQKYTATRLSGIFVFASPYKYDTSDLVQALKDSLNPSGDEFKSLRKDILYSIKNHTDQTFLRKMDDNDHERLSLKSLDLIFSRFNAYFFKNTLPQDTRIVRKSENNISILPGFSLPFKAASSSGIFAAATRIVHTSTPEIDRTKSPCIIIPSKGTSSTNSSPGDDVSALLESMIGLYLRWYSCQKPSCLNKFTACGKGGRGHAWQKIANLLERSEMMSDMQTLIGSQGTELFGQAEDVGNFGFATGIGVDCMDCGRFCVCCGRGTEKESYFPSGMVLNSEEFHSGEDIFTFMHDGQSLITV</sequence>
<dbReference type="OrthoDB" id="3542674at2759"/>
<comment type="caution">
    <text evidence="1">The sequence shown here is derived from an EMBL/GenBank/DDBJ whole genome shotgun (WGS) entry which is preliminary data.</text>
</comment>
<accession>A0A4S8R445</accession>
<proteinExistence type="predicted"/>
<name>A0A4S8R445_9HELO</name>
<evidence type="ECO:0000313" key="2">
    <source>
        <dbReference type="Proteomes" id="UP000308671"/>
    </source>
</evidence>
<dbReference type="Proteomes" id="UP000308671">
    <property type="component" value="Unassembled WGS sequence"/>
</dbReference>